<evidence type="ECO:0000313" key="1">
    <source>
        <dbReference type="EMBL" id="CAG6397891.1"/>
    </source>
</evidence>
<reference evidence="1" key="1">
    <citation type="submission" date="2021-05" db="EMBL/GenBank/DDBJ databases">
        <authorList>
            <person name="Arsene-Ploetze F."/>
        </authorList>
    </citation>
    <scope>NUCLEOTIDE SEQUENCE</scope>
    <source>
        <strain evidence="1">DSM 42138</strain>
    </source>
</reference>
<dbReference type="EMBL" id="CAJSLV010000092">
    <property type="protein sequence ID" value="CAG6397891.1"/>
    <property type="molecule type" value="Genomic_DNA"/>
</dbReference>
<comment type="caution">
    <text evidence="1">The sequence shown here is derived from an EMBL/GenBank/DDBJ whole genome shotgun (WGS) entry which is preliminary data.</text>
</comment>
<gene>
    <name evidence="1" type="ORF">SCOCK_60224</name>
</gene>
<name>A0A9W4DYU2_9ACTN</name>
<protein>
    <submittedName>
        <fullName evidence="1">Uncharacterized protein</fullName>
    </submittedName>
</protein>
<evidence type="ECO:0000313" key="2">
    <source>
        <dbReference type="Proteomes" id="UP001152519"/>
    </source>
</evidence>
<dbReference type="AlphaFoldDB" id="A0A9W4DYU2"/>
<keyword evidence="2" id="KW-1185">Reference proteome</keyword>
<dbReference type="Proteomes" id="UP001152519">
    <property type="component" value="Unassembled WGS sequence"/>
</dbReference>
<organism evidence="1 2">
    <name type="scientific">Actinacidiphila cocklensis</name>
    <dbReference type="NCBI Taxonomy" id="887465"/>
    <lineage>
        <taxon>Bacteria</taxon>
        <taxon>Bacillati</taxon>
        <taxon>Actinomycetota</taxon>
        <taxon>Actinomycetes</taxon>
        <taxon>Kitasatosporales</taxon>
        <taxon>Streptomycetaceae</taxon>
        <taxon>Actinacidiphila</taxon>
    </lineage>
</organism>
<accession>A0A9W4DYU2</accession>
<sequence length="53" mass="5552">MNATDRPAAVFSAFARCLWHGQTCRLPVPADAGPGTWPAIIDAGVWAEARGTA</sequence>
<proteinExistence type="predicted"/>